<organism evidence="2 3">
    <name type="scientific">Curvularia kusanoi</name>
    <name type="common">Cochliobolus kusanoi</name>
    <dbReference type="NCBI Taxonomy" id="90978"/>
    <lineage>
        <taxon>Eukaryota</taxon>
        <taxon>Fungi</taxon>
        <taxon>Dikarya</taxon>
        <taxon>Ascomycota</taxon>
        <taxon>Pezizomycotina</taxon>
        <taxon>Dothideomycetes</taxon>
        <taxon>Pleosporomycetidae</taxon>
        <taxon>Pleosporales</taxon>
        <taxon>Pleosporineae</taxon>
        <taxon>Pleosporaceae</taxon>
        <taxon>Curvularia</taxon>
    </lineage>
</organism>
<feature type="compositionally biased region" description="Polar residues" evidence="1">
    <location>
        <begin position="261"/>
        <end position="273"/>
    </location>
</feature>
<feature type="region of interest" description="Disordered" evidence="1">
    <location>
        <begin position="249"/>
        <end position="287"/>
    </location>
</feature>
<dbReference type="EMBL" id="SWKU01000012">
    <property type="protein sequence ID" value="KAF3002050.1"/>
    <property type="molecule type" value="Genomic_DNA"/>
</dbReference>
<evidence type="ECO:0000256" key="1">
    <source>
        <dbReference type="SAM" id="MobiDB-lite"/>
    </source>
</evidence>
<sequence length="701" mass="79006">MSSLTDLSPELICAIIDELPLSSHLGFAFTCRKLATTFQYVLRRHQEAHRKFQVASDLDPSTVLILLRSAFGGDPIPAWHVRSFEVWRDRTTWGDWTTYSLTTPHLGNQGDDVSDMDVLSFQPLLERVGQYVDWFDERAIEEIDREKALNQIESGYDGVLKALLFAKLPRLRDLRFVSRAADKHRGSSLWWLKTLLNLSKGIGYEKPPEIEYPSESRTSEPRPYFDAHSYNQWMRDQLLGHIGRIGVAKDEEASKHDDGPNYNNSEEGGSKSQEAVKPSGDLDGDCIEMVKSGDQEASNEEQALEGLEHMDICEYPQQGTESNSVHNGEARPSEEVDTSSESNSESNTPTNPVERPNGFISLRRVAIGITTGTWMDDETYPCSLNLVRSLYLLPNLDTIYFNGLRCSDEEHIDGYNDADSQSDGELSVFEYDLLHEGSSSVKHIFLEGAEYGADSGHSPMQEVLWDVPRELITVAIKRSGSDWDEFEAANCVVHDIADSHGASVQSLMWYGFENFFSSRCQLVEKACLGQFHALKNMTYHVQDLPVFYDSICRTPFEDSRDSYADYVARLFPSSLECLVLLGDASKEERYGEDIPDGLLLLERVIIHMIGHLSNLKAIFLEEVEHVTELGIGSTYFEEAISAGKAKGVDVYTSRNRPVQHDISFPEPMEKWDMKTENLPGRPAGNWAFDPYAGRRVLQNSS</sequence>
<keyword evidence="3" id="KW-1185">Reference proteome</keyword>
<dbReference type="OrthoDB" id="3644718at2759"/>
<evidence type="ECO:0000313" key="3">
    <source>
        <dbReference type="Proteomes" id="UP000801428"/>
    </source>
</evidence>
<proteinExistence type="predicted"/>
<gene>
    <name evidence="2" type="ORF">E8E13_009036</name>
</gene>
<comment type="caution">
    <text evidence="2">The sequence shown here is derived from an EMBL/GenBank/DDBJ whole genome shotgun (WGS) entry which is preliminary data.</text>
</comment>
<dbReference type="AlphaFoldDB" id="A0A9P4TEL7"/>
<evidence type="ECO:0008006" key="4">
    <source>
        <dbReference type="Google" id="ProtNLM"/>
    </source>
</evidence>
<feature type="compositionally biased region" description="Basic and acidic residues" evidence="1">
    <location>
        <begin position="249"/>
        <end position="259"/>
    </location>
</feature>
<feature type="region of interest" description="Disordered" evidence="1">
    <location>
        <begin position="318"/>
        <end position="357"/>
    </location>
</feature>
<reference evidence="2" key="1">
    <citation type="submission" date="2019-04" db="EMBL/GenBank/DDBJ databases">
        <title>Sequencing of skin fungus with MAO and IRED activity.</title>
        <authorList>
            <person name="Marsaioli A.J."/>
            <person name="Bonatto J.M.C."/>
            <person name="Reis Junior O."/>
        </authorList>
    </citation>
    <scope>NUCLEOTIDE SEQUENCE</scope>
    <source>
        <strain evidence="2">30M1</strain>
    </source>
</reference>
<evidence type="ECO:0000313" key="2">
    <source>
        <dbReference type="EMBL" id="KAF3002050.1"/>
    </source>
</evidence>
<protein>
    <recommendedName>
        <fullName evidence="4">F-box domain-containing protein</fullName>
    </recommendedName>
</protein>
<name>A0A9P4TEL7_CURKU</name>
<dbReference type="Proteomes" id="UP000801428">
    <property type="component" value="Unassembled WGS sequence"/>
</dbReference>
<accession>A0A9P4TEL7</accession>
<feature type="compositionally biased region" description="Low complexity" evidence="1">
    <location>
        <begin position="339"/>
        <end position="353"/>
    </location>
</feature>